<dbReference type="Pfam" id="PF00153">
    <property type="entry name" value="Mito_carr"/>
    <property type="match status" value="3"/>
</dbReference>
<dbReference type="InterPro" id="IPR023395">
    <property type="entry name" value="MCP_dom_sf"/>
</dbReference>
<evidence type="ECO:0000256" key="11">
    <source>
        <dbReference type="ARBA" id="ARBA00023136"/>
    </source>
</evidence>
<dbReference type="AlphaFoldDB" id="A0AAN8L027"/>
<feature type="domain" description="Sorting nexin C-terminal" evidence="18">
    <location>
        <begin position="1002"/>
        <end position="1064"/>
    </location>
</feature>
<evidence type="ECO:0000256" key="6">
    <source>
        <dbReference type="ARBA" id="ARBA00022692"/>
    </source>
</evidence>
<dbReference type="PANTHER" id="PTHR45635:SF14">
    <property type="entry name" value="ADP_ATP TRANSLOCASE"/>
    <property type="match status" value="1"/>
</dbReference>
<evidence type="ECO:0000256" key="7">
    <source>
        <dbReference type="ARBA" id="ARBA00022737"/>
    </source>
</evidence>
<feature type="transmembrane region" description="Helical" evidence="17">
    <location>
        <begin position="171"/>
        <end position="189"/>
    </location>
</feature>
<evidence type="ECO:0000256" key="12">
    <source>
        <dbReference type="ARBA" id="ARBA00024143"/>
    </source>
</evidence>
<dbReference type="SUPFAM" id="SSF103506">
    <property type="entry name" value="Mitochondrial carrier"/>
    <property type="match status" value="1"/>
</dbReference>
<evidence type="ECO:0000256" key="8">
    <source>
        <dbReference type="ARBA" id="ARBA00022792"/>
    </source>
</evidence>
<sequence length="1135" mass="127356">MNETVISFGKDFLAGGISAAISKTAVAPIERIKLLLQVQHASKQITVDKQYKGIMDCVVRIPKEQGFLSFWRGNLANVIRYFPTQALNFAFKDKYKQIFLDGVDKKQFWRYFAGNLASGGAAGATSLCFVYPLDFARTRLAADVGKAGAGREFNGLGDCLKKIYKADGLKGLYQGFSVSVQGIIIYRASYFGVYDTAKGMLPDPKNASILVSWAIAQSVTAVAGLTSYPFDTVRRRMMMQSGRKGGDIMYTGTIDCWKKIARDEGGKAFFKGAWSNVLRGMGGAFVLVLYDELKKPGRESGTQTDDVAEEELFQETTEHFGCDVTDTTSTKAETSQETQFPSVKRSLQQVFECAYDQLVLPWYCVPKPRDSQLLHQVLSREFDKVIDLVISRGKDFDVCAASVGCIRILTQHLHNAKQSDRKPLFCSRGEEVEVLRVFSEALVRNLFPQSLWGLAVSHCALNEIVALKVLDLLVRWLSDPDNLNQLVVSQLDGVTPESSVEELCESCSDRTSPATLESQANGATQEETEDAQTSDSKCKKKANKVKEGWSKFLDKMRLKKAKREVKKREQALVIRAMTIRGPPSNGNEGASREGSIHSQQDSDIEDSDLESYLNSVQEDMMEFKLSYEMWRVGHWAVSVPLVERENEELCFTVHLEERDNPENLHWNVRKTQTDIIHFCNLWQDSNLPSLSVLEESTEINIDEDFKEARTSLKLFLQELVSDALMGHTQPVFQFLCPLDKLLSEEEHVGEVWGLFSGLAYFLTPGQEEDEDKHNSLGRGTKPDDSTPTEAADQTAIENLDGDTRDSPVRGPSVIISQCDEDSPSEPSSIECCRDDETEPVEKSYVLVNADKTKDKTKESENTITSQLKMVIKGLSRSKSEECLAQTKSDTPEDLTDSFCRLRHFSHNGGSQFDLTDSPSHLLGGKSNKSEKLTFKMSGGIHRSKGNDMGSQSKLEDSPCLKKDQSSWEQMEATKAIFDLLKAISGNSILLNIFDAILKPVMPILKKKVNSFLNKMNPTEAQIASYIDNLREKQWPKGLPEVTCPIPHRSSEEKNETKDRAHHLINARYSNYLILKKTDMETAFKLFQDYEENKKLVYMLLSFLLRELLPGEDALNVVMQQNRKNAKGDEYFCKAL</sequence>
<evidence type="ECO:0000256" key="1">
    <source>
        <dbReference type="ARBA" id="ARBA00004448"/>
    </source>
</evidence>
<comment type="subunit">
    <text evidence="3">Monomer.</text>
</comment>
<comment type="function">
    <text evidence="14">ADP:ATP antiporter that mediates import of ADP into the mitochondrial matrix for ATP synthesis, and export of ATP out to fuel the cell. Cycles between the cytoplasmic-open state (c-state) and the matrix-open state (m-state): operates by the alternating access mechanism with a single substrate-binding site intermittently exposed to either the cytosolic (c-state) or matrix (m-state) side of the inner mitochondrial membrane.</text>
</comment>
<dbReference type="InterPro" id="IPR018108">
    <property type="entry name" value="MCP_transmembrane"/>
</dbReference>
<evidence type="ECO:0000256" key="9">
    <source>
        <dbReference type="ARBA" id="ARBA00022989"/>
    </source>
</evidence>
<feature type="region of interest" description="Disordered" evidence="16">
    <location>
        <begin position="508"/>
        <end position="539"/>
    </location>
</feature>
<evidence type="ECO:0000256" key="17">
    <source>
        <dbReference type="SAM" id="Phobius"/>
    </source>
</evidence>
<evidence type="ECO:0000256" key="10">
    <source>
        <dbReference type="ARBA" id="ARBA00023128"/>
    </source>
</evidence>
<dbReference type="InterPro" id="IPR013937">
    <property type="entry name" value="Sorting_nexin_C"/>
</dbReference>
<feature type="repeat" description="Solcar" evidence="15">
    <location>
        <begin position="6"/>
        <end position="98"/>
    </location>
</feature>
<name>A0AAN8L027_9TELE</name>
<reference evidence="19 20" key="1">
    <citation type="submission" date="2021-04" db="EMBL/GenBank/DDBJ databases">
        <authorList>
            <person name="De Guttry C."/>
            <person name="Zahm M."/>
            <person name="Klopp C."/>
            <person name="Cabau C."/>
            <person name="Louis A."/>
            <person name="Berthelot C."/>
            <person name="Parey E."/>
            <person name="Roest Crollius H."/>
            <person name="Montfort J."/>
            <person name="Robinson-Rechavi M."/>
            <person name="Bucao C."/>
            <person name="Bouchez O."/>
            <person name="Gislard M."/>
            <person name="Lluch J."/>
            <person name="Milhes M."/>
            <person name="Lampietro C."/>
            <person name="Lopez Roques C."/>
            <person name="Donnadieu C."/>
            <person name="Braasch I."/>
            <person name="Desvignes T."/>
            <person name="Postlethwait J."/>
            <person name="Bobe J."/>
            <person name="Wedekind C."/>
            <person name="Guiguen Y."/>
        </authorList>
    </citation>
    <scope>NUCLEOTIDE SEQUENCE [LARGE SCALE GENOMIC DNA]</scope>
    <source>
        <strain evidence="19">Cs_M1</strain>
        <tissue evidence="19">Blood</tissue>
    </source>
</reference>
<evidence type="ECO:0000313" key="19">
    <source>
        <dbReference type="EMBL" id="KAK6298424.1"/>
    </source>
</evidence>
<dbReference type="Gene3D" id="1.50.40.10">
    <property type="entry name" value="Mitochondrial carrier domain"/>
    <property type="match status" value="1"/>
</dbReference>
<evidence type="ECO:0000256" key="5">
    <source>
        <dbReference type="ARBA" id="ARBA00022449"/>
    </source>
</evidence>
<keyword evidence="8" id="KW-0999">Mitochondrion inner membrane</keyword>
<organism evidence="19 20">
    <name type="scientific">Coregonus suidteri</name>
    <dbReference type="NCBI Taxonomy" id="861788"/>
    <lineage>
        <taxon>Eukaryota</taxon>
        <taxon>Metazoa</taxon>
        <taxon>Chordata</taxon>
        <taxon>Craniata</taxon>
        <taxon>Vertebrata</taxon>
        <taxon>Euteleostomi</taxon>
        <taxon>Actinopterygii</taxon>
        <taxon>Neopterygii</taxon>
        <taxon>Teleostei</taxon>
        <taxon>Protacanthopterygii</taxon>
        <taxon>Salmoniformes</taxon>
        <taxon>Salmonidae</taxon>
        <taxon>Coregoninae</taxon>
        <taxon>Coregonus</taxon>
    </lineage>
</organism>
<keyword evidence="7" id="KW-0677">Repeat</keyword>
<evidence type="ECO:0000256" key="4">
    <source>
        <dbReference type="ARBA" id="ARBA00022448"/>
    </source>
</evidence>
<feature type="transmembrane region" description="Helical" evidence="17">
    <location>
        <begin position="209"/>
        <end position="230"/>
    </location>
</feature>
<feature type="compositionally biased region" description="Polar residues" evidence="16">
    <location>
        <begin position="509"/>
        <end position="525"/>
    </location>
</feature>
<dbReference type="GO" id="GO:0005471">
    <property type="term" value="F:ATP:ADP antiporter activity"/>
    <property type="evidence" value="ECO:0007669"/>
    <property type="project" value="InterPro"/>
</dbReference>
<dbReference type="InterPro" id="IPR002113">
    <property type="entry name" value="ADT_euk_type"/>
</dbReference>
<dbReference type="GO" id="GO:0005743">
    <property type="term" value="C:mitochondrial inner membrane"/>
    <property type="evidence" value="ECO:0007669"/>
    <property type="project" value="UniProtKB-SubCell"/>
</dbReference>
<comment type="catalytic activity">
    <reaction evidence="12">
        <text>ADP(in) + ATP(out) = ADP(out) + ATP(in)</text>
        <dbReference type="Rhea" id="RHEA:34999"/>
        <dbReference type="ChEBI" id="CHEBI:30616"/>
        <dbReference type="ChEBI" id="CHEBI:456216"/>
    </reaction>
    <physiologicalReaction direction="left-to-right" evidence="12">
        <dbReference type="Rhea" id="RHEA:35000"/>
    </physiologicalReaction>
</comment>
<accession>A0AAN8L027</accession>
<dbReference type="Pfam" id="PF08628">
    <property type="entry name" value="Nexin_C"/>
    <property type="match status" value="1"/>
</dbReference>
<comment type="subcellular location">
    <subcellularLocation>
        <location evidence="1">Mitochondrion inner membrane</location>
        <topology evidence="1">Multi-pass membrane protein</topology>
    </subcellularLocation>
</comment>
<dbReference type="GO" id="GO:1990544">
    <property type="term" value="P:mitochondrial ATP transmembrane transport"/>
    <property type="evidence" value="ECO:0007669"/>
    <property type="project" value="InterPro"/>
</dbReference>
<evidence type="ECO:0000256" key="15">
    <source>
        <dbReference type="PROSITE-ProRule" id="PRU00282"/>
    </source>
</evidence>
<keyword evidence="10" id="KW-0496">Mitochondrion</keyword>
<keyword evidence="6 15" id="KW-0812">Transmembrane</keyword>
<dbReference type="EMBL" id="JAGTTL010000030">
    <property type="protein sequence ID" value="KAK6298424.1"/>
    <property type="molecule type" value="Genomic_DNA"/>
</dbReference>
<dbReference type="GO" id="GO:0140021">
    <property type="term" value="P:mitochondrial ADP transmembrane transport"/>
    <property type="evidence" value="ECO:0007669"/>
    <property type="project" value="InterPro"/>
</dbReference>
<feature type="region of interest" description="Disordered" evidence="16">
    <location>
        <begin position="767"/>
        <end position="832"/>
    </location>
</feature>
<keyword evidence="5" id="KW-0050">Antiport</keyword>
<proteinExistence type="inferred from homology"/>
<evidence type="ECO:0000313" key="20">
    <source>
        <dbReference type="Proteomes" id="UP001356427"/>
    </source>
</evidence>
<evidence type="ECO:0000259" key="18">
    <source>
        <dbReference type="Pfam" id="PF08628"/>
    </source>
</evidence>
<feature type="repeat" description="Solcar" evidence="15">
    <location>
        <begin position="110"/>
        <end position="200"/>
    </location>
</feature>
<dbReference type="PANTHER" id="PTHR45635">
    <property type="entry name" value="ADP,ATP CARRIER PROTEIN 1-RELATED-RELATED"/>
    <property type="match status" value="1"/>
</dbReference>
<dbReference type="FunFam" id="1.50.40.10:FF:000002">
    <property type="entry name" value="Putative ADP/ATP translocase 2-like"/>
    <property type="match status" value="1"/>
</dbReference>
<keyword evidence="4" id="KW-0813">Transport</keyword>
<comment type="caution">
    <text evidence="19">The sequence shown here is derived from an EMBL/GenBank/DDBJ whole genome shotgun (WGS) entry which is preliminary data.</text>
</comment>
<dbReference type="GO" id="GO:1901029">
    <property type="term" value="P:negative regulation of mitochondrial outer membrane permeabilization involved in apoptotic signaling pathway"/>
    <property type="evidence" value="ECO:0007669"/>
    <property type="project" value="TreeGrafter"/>
</dbReference>
<evidence type="ECO:0000256" key="16">
    <source>
        <dbReference type="SAM" id="MobiDB-lite"/>
    </source>
</evidence>
<dbReference type="PROSITE" id="PS50920">
    <property type="entry name" value="SOLCAR"/>
    <property type="match status" value="3"/>
</dbReference>
<protein>
    <recommendedName>
        <fullName evidence="18">Sorting nexin C-terminal domain-containing protein</fullName>
    </recommendedName>
</protein>
<comment type="similarity">
    <text evidence="2">Belongs to the mitochondrial carrier (TC 2.A.29) family.</text>
</comment>
<dbReference type="PRINTS" id="PR00927">
    <property type="entry name" value="ADPTRNSLCASE"/>
</dbReference>
<dbReference type="PRINTS" id="PR00926">
    <property type="entry name" value="MITOCARRIER"/>
</dbReference>
<evidence type="ECO:0000256" key="2">
    <source>
        <dbReference type="ARBA" id="ARBA00006375"/>
    </source>
</evidence>
<keyword evidence="20" id="KW-1185">Reference proteome</keyword>
<gene>
    <name evidence="19" type="ORF">J4Q44_G00314790</name>
</gene>
<feature type="region of interest" description="Disordered" evidence="16">
    <location>
        <begin position="578"/>
        <end position="606"/>
    </location>
</feature>
<dbReference type="Proteomes" id="UP001356427">
    <property type="component" value="Unassembled WGS sequence"/>
</dbReference>
<feature type="repeat" description="Solcar" evidence="15">
    <location>
        <begin position="207"/>
        <end position="296"/>
    </location>
</feature>
<keyword evidence="9 17" id="KW-1133">Transmembrane helix</keyword>
<dbReference type="InterPro" id="IPR002067">
    <property type="entry name" value="MCP"/>
</dbReference>
<comment type="catalytic activity">
    <reaction evidence="13">
        <text>H(+)(in) = H(+)(out)</text>
        <dbReference type="Rhea" id="RHEA:34979"/>
        <dbReference type="ChEBI" id="CHEBI:15378"/>
    </reaction>
</comment>
<evidence type="ECO:0000256" key="3">
    <source>
        <dbReference type="ARBA" id="ARBA00011245"/>
    </source>
</evidence>
<keyword evidence="11 15" id="KW-0472">Membrane</keyword>
<evidence type="ECO:0000256" key="13">
    <source>
        <dbReference type="ARBA" id="ARBA00024169"/>
    </source>
</evidence>
<evidence type="ECO:0000256" key="14">
    <source>
        <dbReference type="ARBA" id="ARBA00045250"/>
    </source>
</evidence>